<dbReference type="SMART" id="SM00359">
    <property type="entry name" value="PUA"/>
    <property type="match status" value="1"/>
</dbReference>
<dbReference type="InterPro" id="IPR015947">
    <property type="entry name" value="PUA-like_sf"/>
</dbReference>
<dbReference type="eggNOG" id="arCOG00985">
    <property type="taxonomic scope" value="Archaea"/>
</dbReference>
<protein>
    <submittedName>
        <fullName evidence="2">PUA domain containing protein</fullName>
    </submittedName>
</protein>
<dbReference type="InterPro" id="IPR036974">
    <property type="entry name" value="PUA_sf"/>
</dbReference>
<accession>B1YCV7</accession>
<dbReference type="PROSITE" id="PS50890">
    <property type="entry name" value="PUA"/>
    <property type="match status" value="1"/>
</dbReference>
<evidence type="ECO:0000259" key="1">
    <source>
        <dbReference type="SMART" id="SM00359"/>
    </source>
</evidence>
<gene>
    <name evidence="2" type="ordered locus">Tneu_0681</name>
</gene>
<evidence type="ECO:0000313" key="2">
    <source>
        <dbReference type="EMBL" id="ACB39620.1"/>
    </source>
</evidence>
<dbReference type="Gene3D" id="3.10.450.120">
    <property type="entry name" value="Pre-PUA domain, domain 1"/>
    <property type="match status" value="1"/>
</dbReference>
<dbReference type="KEGG" id="tne:Tneu_0681"/>
<dbReference type="GO" id="GO:0001731">
    <property type="term" value="P:formation of translation preinitiation complex"/>
    <property type="evidence" value="ECO:0007669"/>
    <property type="project" value="TreeGrafter"/>
</dbReference>
<dbReference type="NCBIfam" id="TIGR03684">
    <property type="entry name" value="arCOG00985"/>
    <property type="match status" value="1"/>
</dbReference>
<evidence type="ECO:0000313" key="3">
    <source>
        <dbReference type="Proteomes" id="UP000001694"/>
    </source>
</evidence>
<dbReference type="Proteomes" id="UP000001694">
    <property type="component" value="Chromosome"/>
</dbReference>
<dbReference type="PANTHER" id="PTHR22798:SF0">
    <property type="entry name" value="MALIGNANT T-CELL-AMPLIFIED SEQUENCE 1"/>
    <property type="match status" value="1"/>
</dbReference>
<dbReference type="Pfam" id="PF09183">
    <property type="entry name" value="DUF1947"/>
    <property type="match status" value="1"/>
</dbReference>
<dbReference type="RefSeq" id="WP_012350040.1">
    <property type="nucleotide sequence ID" value="NC_010525.1"/>
</dbReference>
<reference evidence="2" key="1">
    <citation type="submission" date="2008-03" db="EMBL/GenBank/DDBJ databases">
        <title>Complete sequence of Thermoproteus neutrophilus V24Sta.</title>
        <authorList>
            <consortium name="US DOE Joint Genome Institute"/>
            <person name="Copeland A."/>
            <person name="Lucas S."/>
            <person name="Lapidus A."/>
            <person name="Glavina del Rio T."/>
            <person name="Dalin E."/>
            <person name="Tice H."/>
            <person name="Bruce D."/>
            <person name="Goodwin L."/>
            <person name="Pitluck S."/>
            <person name="Sims D."/>
            <person name="Brettin T."/>
            <person name="Detter J.C."/>
            <person name="Han C."/>
            <person name="Kuske C.R."/>
            <person name="Schmutz J."/>
            <person name="Larimer F."/>
            <person name="Land M."/>
            <person name="Hauser L."/>
            <person name="Kyrpides N."/>
            <person name="Mikhailova N."/>
            <person name="Biddle J.F."/>
            <person name="Zhang Z."/>
            <person name="Fitz-Gibbon S.T."/>
            <person name="Lowe T.M."/>
            <person name="Saltikov C."/>
            <person name="House C.H."/>
            <person name="Richardson P."/>
        </authorList>
    </citation>
    <scope>NUCLEOTIDE SEQUENCE [LARGE SCALE GENOMIC DNA]</scope>
    <source>
        <strain evidence="2">V24Sta</strain>
    </source>
</reference>
<dbReference type="HOGENOM" id="CLU_090468_1_1_2"/>
<dbReference type="Pfam" id="PF01472">
    <property type="entry name" value="PUA"/>
    <property type="match status" value="1"/>
</dbReference>
<dbReference type="EMBL" id="CP001014">
    <property type="protein sequence ID" value="ACB39620.1"/>
    <property type="molecule type" value="Genomic_DNA"/>
</dbReference>
<dbReference type="Gene3D" id="2.30.130.10">
    <property type="entry name" value="PUA domain"/>
    <property type="match status" value="1"/>
</dbReference>
<dbReference type="PIRSF" id="PIRSF005067">
    <property type="entry name" value="Tma_RNA-bind_prd"/>
    <property type="match status" value="1"/>
</dbReference>
<organism evidence="2 3">
    <name type="scientific">Pyrobaculum neutrophilum (strain DSM 2338 / JCM 9278 / NBRC 100436 / V24Sta)</name>
    <name type="common">Thermoproteus neutrophilus</name>
    <dbReference type="NCBI Taxonomy" id="444157"/>
    <lineage>
        <taxon>Archaea</taxon>
        <taxon>Thermoproteota</taxon>
        <taxon>Thermoprotei</taxon>
        <taxon>Thermoproteales</taxon>
        <taxon>Thermoproteaceae</taxon>
        <taxon>Pyrobaculum</taxon>
    </lineage>
</organism>
<keyword evidence="3" id="KW-1185">Reference proteome</keyword>
<dbReference type="AlphaFoldDB" id="B1YCV7"/>
<name>B1YCV7_PYRNV</name>
<dbReference type="InterPro" id="IPR002478">
    <property type="entry name" value="PUA"/>
</dbReference>
<proteinExistence type="predicted"/>
<dbReference type="InterPro" id="IPR015266">
    <property type="entry name" value="DUF1947"/>
</dbReference>
<dbReference type="NCBIfam" id="TIGR00451">
    <property type="entry name" value="unchar_dom_2"/>
    <property type="match status" value="1"/>
</dbReference>
<dbReference type="SUPFAM" id="SSF88697">
    <property type="entry name" value="PUA domain-like"/>
    <property type="match status" value="1"/>
</dbReference>
<dbReference type="STRING" id="444157.Tneu_0681"/>
<dbReference type="GeneID" id="6165246"/>
<dbReference type="InterPro" id="IPR004521">
    <property type="entry name" value="Uncharacterised_CHP00451"/>
</dbReference>
<dbReference type="PANTHER" id="PTHR22798">
    <property type="entry name" value="MCT-1 PROTEIN"/>
    <property type="match status" value="1"/>
</dbReference>
<feature type="domain" description="PUA" evidence="1">
    <location>
        <begin position="83"/>
        <end position="157"/>
    </location>
</feature>
<sequence length="172" mass="18907">MKRVRLSNKEVKTLKETYSQLAPVLESADVVEVVQISENSALYLVDGEPLLLKATAGELGAFIVPTLYLIHKSQRGRLLPNYPRAVVDPGAVARIVNGADVMRPGIQQFIGDFNKGDVVLVADGKGRVIAISVALYPRAEMEQMQKGKVLLNVHHLGDKIWDLSLKLVKEKP</sequence>
<dbReference type="InterPro" id="IPR022430">
    <property type="entry name" value="CHP03684"/>
</dbReference>
<dbReference type="OrthoDB" id="27972at2157"/>
<dbReference type="InterPro" id="IPR016437">
    <property type="entry name" value="MCT-1/Tma20"/>
</dbReference>
<dbReference type="GO" id="GO:0003723">
    <property type="term" value="F:RNA binding"/>
    <property type="evidence" value="ECO:0007669"/>
    <property type="project" value="InterPro"/>
</dbReference>